<evidence type="ECO:0000256" key="7">
    <source>
        <dbReference type="SAM" id="MobiDB-lite"/>
    </source>
</evidence>
<reference evidence="8 9" key="1">
    <citation type="submission" date="2017-10" db="EMBL/GenBank/DDBJ databases">
        <title>A novel species of cold-tolerant Malassezia isolated from bats.</title>
        <authorList>
            <person name="Lorch J.M."/>
            <person name="Palmer J.M."/>
            <person name="Vanderwolf K.J."/>
            <person name="Schmidt K.Z."/>
            <person name="Verant M.L."/>
            <person name="Weller T.J."/>
            <person name="Blehert D.S."/>
        </authorList>
    </citation>
    <scope>NUCLEOTIDE SEQUENCE [LARGE SCALE GENOMIC DNA]</scope>
    <source>
        <strain evidence="8 9">NWHC:44797-103</strain>
    </source>
</reference>
<evidence type="ECO:0000256" key="1">
    <source>
        <dbReference type="ARBA" id="ARBA00004496"/>
    </source>
</evidence>
<dbReference type="SUPFAM" id="SSF117281">
    <property type="entry name" value="Kelch motif"/>
    <property type="match status" value="1"/>
</dbReference>
<sequence length="1309" mass="144416">MAIFGKKRSSEKERPQQPFDAAAGAGVTLVGNNANARQTGRPGLMSRIVSHTRSESEQNDASKLAGLMPDTSASFSANPDAVSHAPHLGSANVPVLSQSLPSGIIPPNTAREHDMAEQVQPQLVTSQAADPEFAAAQPAIRKVVPHNAASPAIEGSQLQERTRQQNIVYPWGQKQITMNPPRFLDESRRAPPGVLSPPPFPRYGHASNQSTGSNNEVYIFGGLVRDSVKNDMYITKVEHTQIQRSNGVKTDIALNATLVQTSGQAPLPRVGHAAVLVSNVFILWGGDTKIRAEDKQDDALYLLNLNNREWTRVLAGAINGAGPIGRYGHTLSVIGSNLFVFGGQVESTFFDELWRFDLNSLKTTPTWELVQTNGNTPPRRTGHSSIVYRNRLYIFGGTDSNFHYNDTWCFDLVTYTWTELKCVGYIPAPREGHAACMVDDIMYVFGGRGVDGNDLGDLASFKITSHRWFMFAHMGPAPFGRSGHTMVTTGNRILVVGGESFTGAVQDEPTCMHVLDTTKIKYPAKSERGAKSQAEEQPESKSPAPATKDMNAGMEPVPLPVTTSQTTGSVPAPPEFASPRQELPASSYEATIPDVPPPVIPQVSSTPELMNAANPYAAPQPALTQEELAGLAPPVQANLWAAPMPDAALEPVVETRAPPAVAPPPPPAASQLERTPSLAKPSSALDASDSARTSEMWLASMLALAVKQGFVPPTQAPLVQDTLDVETLDVGQDGSGQEATIKSLLTLKTQIAAVRTGLNEQMQTEETRMAAQERARLAALQEAAYYRAKLVASESSNNIDERVHLERQRVAQLEKLLTTATRENAELDRKVAVLHDQARLEARLRSLAEDRLSETTKRAVAAEEAHIKVYDEYSALQKHTYVTESLLRDHAAEISALTSTLAKQQSERGVLEDQVSTTNRSVETSRAAFAQFQEALNAAHAQNGEYERQRAEHMRQYDTQSQTVMQLRTDLQARAAELEAKNEQLEQQAAVVAELETIVNNLQREAQTHREAATGGLAQLLALQNTRDSLDTSRDASHTNAEFIQALQDEARSLHNLQQESRRAVDNMALTVQETTERANQLQRTNNKLYNEVSVQRKQLAQALHDLAMVKDNAQAARSSDDSRQMEEFTVKNMALRQLLSEHNVDVPDDDVLANPQIWRDRRTTQLERDLERCKENAMNNAIELERSQDRLHQVSLQLEKTVRDARTSKTLDTRAELQALRQRAEEAEYRLDEAVVQHQERTSQLENDYLTAVQFVRNTENMLRRLKEEHLKLRQDNAELRSGAHPRSSSAGEERRGYAQPRRVVNCT</sequence>
<dbReference type="FunFam" id="2.120.10.80:FF:000049">
    <property type="entry name" value="Cell polarity protein (Tea1)"/>
    <property type="match status" value="1"/>
</dbReference>
<gene>
    <name evidence="8" type="primary">KEL2</name>
    <name evidence="8" type="ORF">MVES_000464</name>
</gene>
<keyword evidence="3" id="KW-0963">Cytoplasm</keyword>
<evidence type="ECO:0000256" key="3">
    <source>
        <dbReference type="ARBA" id="ARBA00022490"/>
    </source>
</evidence>
<dbReference type="GO" id="GO:0005737">
    <property type="term" value="C:cytoplasm"/>
    <property type="evidence" value="ECO:0007669"/>
    <property type="project" value="UniProtKB-SubCell"/>
</dbReference>
<dbReference type="Pfam" id="PF24681">
    <property type="entry name" value="Kelch_KLHDC2_KLHL20_DRC7"/>
    <property type="match status" value="1"/>
</dbReference>
<protein>
    <submittedName>
        <fullName evidence="8">Kel2p</fullName>
    </submittedName>
</protein>
<feature type="region of interest" description="Disordered" evidence="7">
    <location>
        <begin position="1"/>
        <end position="24"/>
    </location>
</feature>
<evidence type="ECO:0000256" key="4">
    <source>
        <dbReference type="ARBA" id="ARBA00022737"/>
    </source>
</evidence>
<name>A0A2N1JG78_9BASI</name>
<feature type="region of interest" description="Disordered" evidence="7">
    <location>
        <begin position="657"/>
        <end position="688"/>
    </location>
</feature>
<dbReference type="Proteomes" id="UP000232875">
    <property type="component" value="Unassembled WGS sequence"/>
</dbReference>
<keyword evidence="9" id="KW-1185">Reference proteome</keyword>
<dbReference type="InterPro" id="IPR052637">
    <property type="entry name" value="KLHDC3-like"/>
</dbReference>
<dbReference type="PANTHER" id="PTHR46461">
    <property type="entry name" value="KELCH DOMAIN-CONTAINING PROTEIN 3"/>
    <property type="match status" value="1"/>
</dbReference>
<dbReference type="InterPro" id="IPR015915">
    <property type="entry name" value="Kelch-typ_b-propeller"/>
</dbReference>
<feature type="coiled-coil region" evidence="6">
    <location>
        <begin position="936"/>
        <end position="1012"/>
    </location>
</feature>
<dbReference type="PANTHER" id="PTHR46461:SF1">
    <property type="entry name" value="KELCH DOMAIN-CONTAINING PROTEIN 3"/>
    <property type="match status" value="1"/>
</dbReference>
<dbReference type="GO" id="GO:0003682">
    <property type="term" value="F:chromatin binding"/>
    <property type="evidence" value="ECO:0007669"/>
    <property type="project" value="InterPro"/>
</dbReference>
<feature type="compositionally biased region" description="Basic and acidic residues" evidence="7">
    <location>
        <begin position="522"/>
        <end position="534"/>
    </location>
</feature>
<dbReference type="EMBL" id="KZ454987">
    <property type="protein sequence ID" value="PKI85561.1"/>
    <property type="molecule type" value="Genomic_DNA"/>
</dbReference>
<accession>A0A2N1JG78</accession>
<evidence type="ECO:0000313" key="8">
    <source>
        <dbReference type="EMBL" id="PKI85561.1"/>
    </source>
</evidence>
<feature type="region of interest" description="Disordered" evidence="7">
    <location>
        <begin position="1275"/>
        <end position="1309"/>
    </location>
</feature>
<keyword evidence="4" id="KW-0677">Repeat</keyword>
<dbReference type="Gene3D" id="2.120.10.80">
    <property type="entry name" value="Kelch-type beta propeller"/>
    <property type="match status" value="1"/>
</dbReference>
<keyword evidence="5 6" id="KW-0175">Coiled coil</keyword>
<comment type="subcellular location">
    <subcellularLocation>
        <location evidence="1">Cytoplasm</location>
    </subcellularLocation>
</comment>
<organism evidence="8 9">
    <name type="scientific">Malassezia vespertilionis</name>
    <dbReference type="NCBI Taxonomy" id="2020962"/>
    <lineage>
        <taxon>Eukaryota</taxon>
        <taxon>Fungi</taxon>
        <taxon>Dikarya</taxon>
        <taxon>Basidiomycota</taxon>
        <taxon>Ustilaginomycotina</taxon>
        <taxon>Malasseziomycetes</taxon>
        <taxon>Malasseziales</taxon>
        <taxon>Malasseziaceae</taxon>
        <taxon>Malassezia</taxon>
    </lineage>
</organism>
<feature type="coiled-coil region" evidence="6">
    <location>
        <begin position="1040"/>
        <end position="1099"/>
    </location>
</feature>
<dbReference type="OrthoDB" id="45365at2759"/>
<keyword evidence="2" id="KW-0880">Kelch repeat</keyword>
<feature type="region of interest" description="Disordered" evidence="7">
    <location>
        <begin position="522"/>
        <end position="558"/>
    </location>
</feature>
<evidence type="ECO:0000313" key="9">
    <source>
        <dbReference type="Proteomes" id="UP000232875"/>
    </source>
</evidence>
<feature type="coiled-coil region" evidence="6">
    <location>
        <begin position="810"/>
        <end position="837"/>
    </location>
</feature>
<evidence type="ECO:0000256" key="5">
    <source>
        <dbReference type="ARBA" id="ARBA00023054"/>
    </source>
</evidence>
<proteinExistence type="predicted"/>
<evidence type="ECO:0000256" key="6">
    <source>
        <dbReference type="SAM" id="Coils"/>
    </source>
</evidence>
<evidence type="ECO:0000256" key="2">
    <source>
        <dbReference type="ARBA" id="ARBA00022441"/>
    </source>
</evidence>
<dbReference type="STRING" id="2020962.A0A2N1JG78"/>